<organism evidence="2 3">
    <name type="scientific">Ottowia flava</name>
    <dbReference type="NCBI Taxonomy" id="2675430"/>
    <lineage>
        <taxon>Bacteria</taxon>
        <taxon>Pseudomonadati</taxon>
        <taxon>Pseudomonadota</taxon>
        <taxon>Betaproteobacteria</taxon>
        <taxon>Burkholderiales</taxon>
        <taxon>Comamonadaceae</taxon>
        <taxon>Ottowia</taxon>
    </lineage>
</organism>
<gene>
    <name evidence="2" type="ORF">ACFSF0_13020</name>
</gene>
<comment type="caution">
    <text evidence="2">The sequence shown here is derived from an EMBL/GenBank/DDBJ whole genome shotgun (WGS) entry which is preliminary data.</text>
</comment>
<evidence type="ECO:0008006" key="4">
    <source>
        <dbReference type="Google" id="ProtNLM"/>
    </source>
</evidence>
<sequence length="518" mass="53102">MTSAVQAGVGQLLAPATTLAGQATTITAQGSVTQPFGGATAAQAATTTNAATAPQSPGATVRAAVLPQAPTPQQIAAAVADPRAQAAAAAAQSQSALTQSQAQAVNAAQRATAAQAQGQLTANQMALANAAARATSGNAQAVAMAQSALALTLGRAMAGQMTAGGAAMALAEGQLALRASRLAQAQALQQTPNAAQGQRGTAVAAGAQGRAAAQAQGVGAAGAQIASQGARGALPGQAAPTLGQVPRTGQLAQGSKTGEAAQLAQAAGAAVMPRELAATLAMAPKLRKRGSHDRVEKVDKFTPRSQQPEMEDEDFWDALGDEEDGQHHAADAAPDEDGAALTAAEAAAQHYRALHVWLQANDQAALLRELALGRRVLVLAPPDKTHLRLIGHMLWPEAADDPGKVHAAGARGRAWPLAARWSATLPADLDWRHWRLRQWVDGEGRWQVAASQPDRHTPRLVLAGDAHDDTPVAVGEYITVVEPRRLRRLMGRQWTMMVLRVPVPLDGMGAQSAVVGGR</sequence>
<name>A0ABW4KXM0_9BURK</name>
<keyword evidence="3" id="KW-1185">Reference proteome</keyword>
<dbReference type="RefSeq" id="WP_377615079.1">
    <property type="nucleotide sequence ID" value="NZ_JBHUEJ010000029.1"/>
</dbReference>
<evidence type="ECO:0000256" key="1">
    <source>
        <dbReference type="SAM" id="MobiDB-lite"/>
    </source>
</evidence>
<dbReference type="EMBL" id="JBHUEJ010000029">
    <property type="protein sequence ID" value="MFD1711536.1"/>
    <property type="molecule type" value="Genomic_DNA"/>
</dbReference>
<evidence type="ECO:0000313" key="2">
    <source>
        <dbReference type="EMBL" id="MFD1711536.1"/>
    </source>
</evidence>
<feature type="compositionally biased region" description="Basic and acidic residues" evidence="1">
    <location>
        <begin position="292"/>
        <end position="302"/>
    </location>
</feature>
<evidence type="ECO:0000313" key="3">
    <source>
        <dbReference type="Proteomes" id="UP001597304"/>
    </source>
</evidence>
<reference evidence="3" key="1">
    <citation type="journal article" date="2019" name="Int. J. Syst. Evol. Microbiol.">
        <title>The Global Catalogue of Microorganisms (GCM) 10K type strain sequencing project: providing services to taxonomists for standard genome sequencing and annotation.</title>
        <authorList>
            <consortium name="The Broad Institute Genomics Platform"/>
            <consortium name="The Broad Institute Genome Sequencing Center for Infectious Disease"/>
            <person name="Wu L."/>
            <person name="Ma J."/>
        </authorList>
    </citation>
    <scope>NUCLEOTIDE SEQUENCE [LARGE SCALE GENOMIC DNA]</scope>
    <source>
        <strain evidence="3">LMG 29247</strain>
    </source>
</reference>
<protein>
    <recommendedName>
        <fullName evidence="4">DUF2169 domain-containing protein</fullName>
    </recommendedName>
</protein>
<accession>A0ABW4KXM0</accession>
<proteinExistence type="predicted"/>
<feature type="region of interest" description="Disordered" evidence="1">
    <location>
        <begin position="288"/>
        <end position="311"/>
    </location>
</feature>
<dbReference type="Proteomes" id="UP001597304">
    <property type="component" value="Unassembled WGS sequence"/>
</dbReference>